<evidence type="ECO:0000313" key="4">
    <source>
        <dbReference type="EMBL" id="AMN15573.1"/>
    </source>
</evidence>
<dbReference type="EMBL" id="KU738902">
    <property type="protein sequence ID" value="AMN16125.1"/>
    <property type="molecule type" value="Genomic_DNA"/>
</dbReference>
<feature type="transmembrane region" description="Helical" evidence="1">
    <location>
        <begin position="6"/>
        <end position="28"/>
    </location>
</feature>
<evidence type="ECO:0000313" key="3">
    <source>
        <dbReference type="EMBL" id="AMN15435.1"/>
    </source>
</evidence>
<name>A0A075TZ54_9ABAC</name>
<reference evidence="2" key="3">
    <citation type="submission" date="2016-08" db="EMBL/GenBank/DDBJ databases">
        <authorList>
            <person name="Seilhamer J.J."/>
        </authorList>
    </citation>
    <scope>NUCLEOTIDE SEQUENCE</scope>
    <source>
        <strain evidence="2">AC53</strain>
        <strain evidence="8">AC53T4.1</strain>
        <strain evidence="9">AC53T4.2</strain>
    </source>
</reference>
<keyword evidence="1" id="KW-0812">Transmembrane</keyword>
<sequence length="173" mass="19752">MFSNIASTLIGAVAIVCLLIFFIVLALLNPYRNNVKKLIEDHKRTLQFGAYIDVFDLSTSSAHVERLFLIRPENVVLYNFDGALWYYLESGSVLCPREFAIVRFTFNDIKTVNESGLFNIVCTNVNALTLIEHFMTLKNGLADERIILNLQNINFSIIDVINLLIHKGYVYLE</sequence>
<evidence type="ECO:0000313" key="2">
    <source>
        <dbReference type="EMBL" id="AIG63128.1"/>
    </source>
</evidence>
<dbReference type="EMBL" id="KU738898">
    <property type="protein sequence ID" value="AMN15573.1"/>
    <property type="molecule type" value="Genomic_DNA"/>
</dbReference>
<evidence type="ECO:0000313" key="9">
    <source>
        <dbReference type="EMBL" id="AMN16263.1"/>
    </source>
</evidence>
<evidence type="ECO:0000313" key="7">
    <source>
        <dbReference type="EMBL" id="AMN15987.1"/>
    </source>
</evidence>
<evidence type="ECO:0000256" key="1">
    <source>
        <dbReference type="SAM" id="Phobius"/>
    </source>
</evidence>
<accession>A0A075TZ54</accession>
<organism evidence="2">
    <name type="scientific">Helicoverpa SNPV AC53</name>
    <dbReference type="NCBI Taxonomy" id="1569367"/>
    <lineage>
        <taxon>Viruses</taxon>
        <taxon>Viruses incertae sedis</taxon>
        <taxon>Naldaviricetes</taxon>
        <taxon>Lefavirales</taxon>
        <taxon>Baculoviridae</taxon>
        <taxon>Alphabaculovirus</taxon>
        <taxon>Alphabaculovirus helarmigerae</taxon>
    </lineage>
</organism>
<gene>
    <name evidence="2" type="ORF">HaSNPV-AC53_087</name>
</gene>
<reference evidence="3" key="2">
    <citation type="journal article" date="2016" name="Genome Announc.">
        <title>Complete Genome Sequences of Seven Helicoverpa armigera SNPV-AC53-Derived Strains.</title>
        <authorList>
            <person name="Noune C."/>
            <person name="Hauxwell C."/>
        </authorList>
    </citation>
    <scope>NUCLEOTIDE SEQUENCE</scope>
    <source>
        <strain evidence="3">AC53C3</strain>
        <strain evidence="4">AC53C5</strain>
        <strain evidence="5">AC53C6</strain>
        <strain evidence="6">AC53C9</strain>
        <strain evidence="7">AC53T2</strain>
        <strain evidence="10">AC53T5</strain>
    </source>
</reference>
<dbReference type="EMBL" id="KU738904">
    <property type="protein sequence ID" value="AMN16401.1"/>
    <property type="molecule type" value="Genomic_DNA"/>
</dbReference>
<evidence type="ECO:0000313" key="10">
    <source>
        <dbReference type="EMBL" id="AMN16401.1"/>
    </source>
</evidence>
<keyword evidence="1" id="KW-0472">Membrane</keyword>
<dbReference type="EMBL" id="KU738897">
    <property type="protein sequence ID" value="AMN15435.1"/>
    <property type="molecule type" value="Genomic_DNA"/>
</dbReference>
<dbReference type="EMBL" id="KU738899">
    <property type="protein sequence ID" value="AMN15711.1"/>
    <property type="molecule type" value="Genomic_DNA"/>
</dbReference>
<dbReference type="Pfam" id="PF04798">
    <property type="entry name" value="Baculo_19"/>
    <property type="match status" value="1"/>
</dbReference>
<evidence type="ECO:0000313" key="6">
    <source>
        <dbReference type="EMBL" id="AMN15849.1"/>
    </source>
</evidence>
<dbReference type="EMBL" id="KU738903">
    <property type="protein sequence ID" value="AMN16263.1"/>
    <property type="molecule type" value="Genomic_DNA"/>
</dbReference>
<dbReference type="InterPro" id="IPR006883">
    <property type="entry name" value="AcMNPV_PIF-4"/>
</dbReference>
<evidence type="ECO:0000313" key="8">
    <source>
        <dbReference type="EMBL" id="AMN16125.1"/>
    </source>
</evidence>
<protein>
    <submittedName>
        <fullName evidence="2 3">ORF87</fullName>
    </submittedName>
</protein>
<evidence type="ECO:0000313" key="5">
    <source>
        <dbReference type="EMBL" id="AMN15711.1"/>
    </source>
</evidence>
<dbReference type="EMBL" id="KU738901">
    <property type="protein sequence ID" value="AMN15987.1"/>
    <property type="molecule type" value="Genomic_DNA"/>
</dbReference>
<dbReference type="EMBL" id="KJ909666">
    <property type="protein sequence ID" value="AIG63128.1"/>
    <property type="molecule type" value="Genomic_DNA"/>
</dbReference>
<proteinExistence type="predicted"/>
<reference evidence="2" key="1">
    <citation type="journal article" date="2015" name="Genome Announc.">
        <title>Complete Genome Sequences of Helicoverpa armigera Single Nucleopolyhedrovirus Strains AC53 and H25EA1 from Australia.</title>
        <authorList>
            <person name="Noune C."/>
            <person name="Hauxwell C."/>
        </authorList>
    </citation>
    <scope>NUCLEOTIDE SEQUENCE</scope>
    <source>
        <strain evidence="2">AC53</strain>
    </source>
</reference>
<keyword evidence="1" id="KW-1133">Transmembrane helix</keyword>
<dbReference type="EMBL" id="KU738900">
    <property type="protein sequence ID" value="AMN15849.1"/>
    <property type="molecule type" value="Genomic_DNA"/>
</dbReference>